<evidence type="ECO:0000313" key="2">
    <source>
        <dbReference type="Proteomes" id="UP000014622"/>
    </source>
</evidence>
<gene>
    <name evidence="1" type="ORF">D356_02282</name>
</gene>
<accession>A0AB73A898</accession>
<dbReference type="EMBL" id="ATIT01000119">
    <property type="protein sequence ID" value="EPI09752.1"/>
    <property type="molecule type" value="Genomic_DNA"/>
</dbReference>
<comment type="caution">
    <text evidence="1">The sequence shown here is derived from an EMBL/GenBank/DDBJ whole genome shotgun (WGS) entry which is preliminary data.</text>
</comment>
<reference evidence="1 2" key="1">
    <citation type="submission" date="2013-06" db="EMBL/GenBank/DDBJ databases">
        <authorList>
            <person name="Weinstock G."/>
            <person name="Sodergren E."/>
            <person name="Lobos E.A."/>
            <person name="Fulton L."/>
            <person name="Fulton R."/>
            <person name="Courtney L."/>
            <person name="Fronick C."/>
            <person name="O'Laughlin M."/>
            <person name="Godfrey J."/>
            <person name="Wilson R.M."/>
            <person name="Miner T."/>
            <person name="Farmer C."/>
            <person name="Delehaunty K."/>
            <person name="Cordes M."/>
            <person name="Minx P."/>
            <person name="Tomlinson C."/>
            <person name="Chen J."/>
            <person name="Wollam A."/>
            <person name="Pepin K.H."/>
            <person name="Bhonagiri V."/>
            <person name="Zhang X."/>
            <person name="Warren W."/>
            <person name="Mitreva M."/>
            <person name="Mardis E.R."/>
            <person name="Wilson R.K."/>
        </authorList>
    </citation>
    <scope>NUCLEOTIDE SEQUENCE [LARGE SCALE GENOMIC DNA]</scope>
    <source>
        <strain evidence="1 2">SD2A-2</strain>
    </source>
</reference>
<organism evidence="1 2">
    <name type="scientific">Enterococcus faecium SD2A-2</name>
    <dbReference type="NCBI Taxonomy" id="1244154"/>
    <lineage>
        <taxon>Bacteria</taxon>
        <taxon>Bacillati</taxon>
        <taxon>Bacillota</taxon>
        <taxon>Bacilli</taxon>
        <taxon>Lactobacillales</taxon>
        <taxon>Enterococcaceae</taxon>
        <taxon>Enterococcus</taxon>
    </lineage>
</organism>
<name>A0AB73A898_ENTFC</name>
<proteinExistence type="predicted"/>
<sequence>MSQDKYNQKVGRFRSSFLFLLAKWSKWGGFFPFTLKNNLGILKLVEKEVKP</sequence>
<protein>
    <submittedName>
        <fullName evidence="1">Uncharacterized protein</fullName>
    </submittedName>
</protein>
<dbReference type="Proteomes" id="UP000014622">
    <property type="component" value="Unassembled WGS sequence"/>
</dbReference>
<dbReference type="AlphaFoldDB" id="A0AB73A898"/>
<evidence type="ECO:0000313" key="1">
    <source>
        <dbReference type="EMBL" id="EPI09752.1"/>
    </source>
</evidence>